<sequence>MVFKHQVYPNIQVKTFLLVPTPRLLLVITFISLYIIANLISNQILHEITNQFNYREHQRQATGSYPIKRKPEKMDTSPTRNLMEGPPPPPSPGHTHNPSFTESITPAQYFSDFEPADDEDYDSAEEDFSFAFSAPGQSKSPDITADELFSQGKILPIYPVWSKFMPFCEEGKSTTQDELEVFETASTSHPETPSDYCDWTPQSTPSSPCRKSRSTGSARKWIFHDFLAGARSQSDGKEKFLFLEKPTHSQSKAKGKALVQAKVEKSVKVEKKNGDGKKKEKKEVTEVDLATAYKSLYGMRKDKGKLKEGEKRKSYLPYFGFFGGGLNAFTKTSYHY</sequence>
<accession>A0A9Q0D3C5</accession>
<evidence type="ECO:0000313" key="4">
    <source>
        <dbReference type="Proteomes" id="UP001151287"/>
    </source>
</evidence>
<keyword evidence="2" id="KW-0472">Membrane</keyword>
<name>A0A9Q0D3C5_9POAL</name>
<evidence type="ECO:0000256" key="1">
    <source>
        <dbReference type="SAM" id="MobiDB-lite"/>
    </source>
</evidence>
<evidence type="ECO:0000256" key="2">
    <source>
        <dbReference type="SAM" id="Phobius"/>
    </source>
</evidence>
<reference evidence="3" key="1">
    <citation type="journal article" date="2022" name="Cell">
        <title>Repeat-based holocentromeres influence genome architecture and karyotype evolution.</title>
        <authorList>
            <person name="Hofstatter P.G."/>
            <person name="Thangavel G."/>
            <person name="Lux T."/>
            <person name="Neumann P."/>
            <person name="Vondrak T."/>
            <person name="Novak P."/>
            <person name="Zhang M."/>
            <person name="Costa L."/>
            <person name="Castellani M."/>
            <person name="Scott A."/>
            <person name="Toegelov H."/>
            <person name="Fuchs J."/>
            <person name="Mata-Sucre Y."/>
            <person name="Dias Y."/>
            <person name="Vanzela A.L.L."/>
            <person name="Huettel B."/>
            <person name="Almeida C.C.S."/>
            <person name="Simkova H."/>
            <person name="Souza G."/>
            <person name="Pedrosa-Harand A."/>
            <person name="Macas J."/>
            <person name="Mayer K.F.X."/>
            <person name="Houben A."/>
            <person name="Marques A."/>
        </authorList>
    </citation>
    <scope>NUCLEOTIDE SEQUENCE</scope>
    <source>
        <strain evidence="3">RhyBre1mFocal</strain>
    </source>
</reference>
<dbReference type="EMBL" id="JAMQYH010000001">
    <property type="protein sequence ID" value="KAJ1704377.1"/>
    <property type="molecule type" value="Genomic_DNA"/>
</dbReference>
<protein>
    <submittedName>
        <fullName evidence="3">Uncharacterized protein</fullName>
    </submittedName>
</protein>
<dbReference type="Pfam" id="PF07816">
    <property type="entry name" value="DUF1645"/>
    <property type="match status" value="1"/>
</dbReference>
<organism evidence="3 4">
    <name type="scientific">Rhynchospora breviuscula</name>
    <dbReference type="NCBI Taxonomy" id="2022672"/>
    <lineage>
        <taxon>Eukaryota</taxon>
        <taxon>Viridiplantae</taxon>
        <taxon>Streptophyta</taxon>
        <taxon>Embryophyta</taxon>
        <taxon>Tracheophyta</taxon>
        <taxon>Spermatophyta</taxon>
        <taxon>Magnoliopsida</taxon>
        <taxon>Liliopsida</taxon>
        <taxon>Poales</taxon>
        <taxon>Cyperaceae</taxon>
        <taxon>Cyperoideae</taxon>
        <taxon>Rhynchosporeae</taxon>
        <taxon>Rhynchospora</taxon>
    </lineage>
</organism>
<keyword evidence="2" id="KW-1133">Transmembrane helix</keyword>
<feature type="transmembrane region" description="Helical" evidence="2">
    <location>
        <begin position="24"/>
        <end position="45"/>
    </location>
</feature>
<feature type="region of interest" description="Disordered" evidence="1">
    <location>
        <begin position="186"/>
        <end position="214"/>
    </location>
</feature>
<dbReference type="AlphaFoldDB" id="A0A9Q0D3C5"/>
<comment type="caution">
    <text evidence="3">The sequence shown here is derived from an EMBL/GenBank/DDBJ whole genome shotgun (WGS) entry which is preliminary data.</text>
</comment>
<keyword evidence="2" id="KW-0812">Transmembrane</keyword>
<dbReference type="InterPro" id="IPR012442">
    <property type="entry name" value="DUF1645_plant"/>
</dbReference>
<keyword evidence="4" id="KW-1185">Reference proteome</keyword>
<gene>
    <name evidence="3" type="ORF">LUZ63_004156</name>
</gene>
<feature type="region of interest" description="Disordered" evidence="1">
    <location>
        <begin position="59"/>
        <end position="101"/>
    </location>
</feature>
<dbReference type="OrthoDB" id="1933664at2759"/>
<dbReference type="Proteomes" id="UP001151287">
    <property type="component" value="Unassembled WGS sequence"/>
</dbReference>
<proteinExistence type="predicted"/>
<dbReference type="PANTHER" id="PTHR33095:SF111">
    <property type="entry name" value="OS02G0134200 PROTEIN"/>
    <property type="match status" value="1"/>
</dbReference>
<evidence type="ECO:0000313" key="3">
    <source>
        <dbReference type="EMBL" id="KAJ1704377.1"/>
    </source>
</evidence>
<dbReference type="PANTHER" id="PTHR33095">
    <property type="entry name" value="OS07G0619500 PROTEIN"/>
    <property type="match status" value="1"/>
</dbReference>
<feature type="compositionally biased region" description="Polar residues" evidence="1">
    <location>
        <begin position="200"/>
        <end position="214"/>
    </location>
</feature>